<dbReference type="InterPro" id="IPR049809">
    <property type="entry name" value="YehF/YfeS-like_WGR"/>
</dbReference>
<evidence type="ECO:0000259" key="1">
    <source>
        <dbReference type="SMART" id="SM00773"/>
    </source>
</evidence>
<dbReference type="PATRIC" id="fig|33050.5.peg.4847"/>
<dbReference type="CDD" id="cd07996">
    <property type="entry name" value="WGR_MMR_like"/>
    <property type="match status" value="1"/>
</dbReference>
<dbReference type="Proteomes" id="UP000058074">
    <property type="component" value="Plasmid 1"/>
</dbReference>
<evidence type="ECO:0000313" key="3">
    <source>
        <dbReference type="Proteomes" id="UP000058074"/>
    </source>
</evidence>
<dbReference type="SMART" id="SM00773">
    <property type="entry name" value="WGR"/>
    <property type="match status" value="1"/>
</dbReference>
<dbReference type="EMBL" id="CP012701">
    <property type="protein sequence ID" value="ALH83189.1"/>
    <property type="molecule type" value="Genomic_DNA"/>
</dbReference>
<organism evidence="2 3">
    <name type="scientific">Sphingopyxis macrogoltabida</name>
    <name type="common">Sphingomonas macrogoltabidus</name>
    <dbReference type="NCBI Taxonomy" id="33050"/>
    <lineage>
        <taxon>Bacteria</taxon>
        <taxon>Pseudomonadati</taxon>
        <taxon>Pseudomonadota</taxon>
        <taxon>Alphaproteobacteria</taxon>
        <taxon>Sphingomonadales</taxon>
        <taxon>Sphingomonadaceae</taxon>
        <taxon>Sphingopyxis</taxon>
    </lineage>
</organism>
<geneLocation type="plasmid" evidence="2 3">
    <name>1</name>
</geneLocation>
<dbReference type="Pfam" id="PF05406">
    <property type="entry name" value="WGR"/>
    <property type="match status" value="1"/>
</dbReference>
<dbReference type="InterPro" id="IPR008893">
    <property type="entry name" value="WGR_domain"/>
</dbReference>
<protein>
    <recommendedName>
        <fullName evidence="1">WGR domain-containing protein</fullName>
    </recommendedName>
</protein>
<dbReference type="AlphaFoldDB" id="A0A0N9V5N1"/>
<accession>A0A0N9V5N1</accession>
<sequence>MIQISSWTECSAFCHRFHMETPKNQSWHWQAIDPSRNVARDYHLWVETDLFGWTTVERRWGRIGTKGQGVTTSFPDRRQADTIAQQIRIRRESAFKRIGVRYQAVE</sequence>
<keyword evidence="2" id="KW-0614">Plasmid</keyword>
<reference evidence="2 3" key="1">
    <citation type="journal article" date="2015" name="Genome Announc.">
        <title>Complete Genome Sequence of Polypropylene Glycol- and Polyethylene Glycol-Degrading Sphingopyxis macrogoltabida Strain EY-1.</title>
        <authorList>
            <person name="Ohtsubo Y."/>
            <person name="Nagata Y."/>
            <person name="Numata M."/>
            <person name="Tsuchikane K."/>
            <person name="Hosoyama A."/>
            <person name="Yamazoe A."/>
            <person name="Tsuda M."/>
            <person name="Fujita N."/>
            <person name="Kawai F."/>
        </authorList>
    </citation>
    <scope>NUCLEOTIDE SEQUENCE [LARGE SCALE GENOMIC DNA]</scope>
    <source>
        <strain evidence="2 3">EY-1</strain>
        <plasmid evidence="2">1</plasmid>
    </source>
</reference>
<proteinExistence type="predicted"/>
<dbReference type="SUPFAM" id="SSF142921">
    <property type="entry name" value="WGR domain-like"/>
    <property type="match status" value="1"/>
</dbReference>
<name>A0A0N9V5N1_SPHMC</name>
<feature type="domain" description="WGR" evidence="1">
    <location>
        <begin position="25"/>
        <end position="100"/>
    </location>
</feature>
<evidence type="ECO:0000313" key="2">
    <source>
        <dbReference type="EMBL" id="ALH83189.1"/>
    </source>
</evidence>
<gene>
    <name evidence="2" type="ORF">AN936_23950</name>
</gene>
<dbReference type="InterPro" id="IPR036930">
    <property type="entry name" value="WGR_dom_sf"/>
</dbReference>
<dbReference type="KEGG" id="smag:AN936_23950"/>